<dbReference type="InterPro" id="IPR001387">
    <property type="entry name" value="Cro/C1-type_HTH"/>
</dbReference>
<feature type="region of interest" description="Disordered" evidence="1">
    <location>
        <begin position="1"/>
        <end position="23"/>
    </location>
</feature>
<sequence>MDQLQPGGTCPDRADRPTMDSGGRVNAALPSAMWLPFAARVLRARSDRGLSRAELARSVGVSDDELREVERAHRRPARSLVARVETALGSEHQLMEAWAITLQAEAFPNDFADLCELGVHAAHLWEHQPVAIPTFLRVPEYSRAVIKPRLGHLGDEEVELMVEDEMEHRAAMIAPGGPTLRVVLNESVLRRPQGGVGVLNAQRSFLADLVDAEIVTIAMIPEATPDHPGLGEAFRLMEFADRPSMVYAFGARGGELTSEPEQVAGCTMVRDAIEEVGVELTSDSELLTARNSDR</sequence>
<comment type="caution">
    <text evidence="3">The sequence shown here is derived from an EMBL/GenBank/DDBJ whole genome shotgun (WGS) entry which is preliminary data.</text>
</comment>
<dbReference type="Proteomes" id="UP000654947">
    <property type="component" value="Unassembled WGS sequence"/>
</dbReference>
<evidence type="ECO:0000256" key="1">
    <source>
        <dbReference type="SAM" id="MobiDB-lite"/>
    </source>
</evidence>
<reference evidence="3 4" key="1">
    <citation type="journal article" date="2014" name="Int. J. Syst. Evol. Microbiol.">
        <title>Complete genome sequence of Corynebacterium casei LMG S-19264T (=DSM 44701T), isolated from a smear-ripened cheese.</title>
        <authorList>
            <consortium name="US DOE Joint Genome Institute (JGI-PGF)"/>
            <person name="Walter F."/>
            <person name="Albersmeier A."/>
            <person name="Kalinowski J."/>
            <person name="Ruckert C."/>
        </authorList>
    </citation>
    <scope>NUCLEOTIDE SEQUENCE [LARGE SCALE GENOMIC DNA]</scope>
    <source>
        <strain evidence="3 4">KCTC 19473</strain>
    </source>
</reference>
<dbReference type="CDD" id="cd00093">
    <property type="entry name" value="HTH_XRE"/>
    <property type="match status" value="1"/>
</dbReference>
<name>A0A919CFH6_9ACTN</name>
<organism evidence="3 4">
    <name type="scientific">Nocardiopsis kunsanensis</name>
    <dbReference type="NCBI Taxonomy" id="141693"/>
    <lineage>
        <taxon>Bacteria</taxon>
        <taxon>Bacillati</taxon>
        <taxon>Actinomycetota</taxon>
        <taxon>Actinomycetes</taxon>
        <taxon>Streptosporangiales</taxon>
        <taxon>Nocardiopsidaceae</taxon>
        <taxon>Nocardiopsis</taxon>
    </lineage>
</organism>
<proteinExistence type="predicted"/>
<gene>
    <name evidence="3" type="ORF">GCM10007147_08550</name>
</gene>
<dbReference type="SUPFAM" id="SSF47413">
    <property type="entry name" value="lambda repressor-like DNA-binding domains"/>
    <property type="match status" value="1"/>
</dbReference>
<dbReference type="Pfam" id="PF19054">
    <property type="entry name" value="DUF5753"/>
    <property type="match status" value="1"/>
</dbReference>
<dbReference type="InterPro" id="IPR010982">
    <property type="entry name" value="Lambda_DNA-bd_dom_sf"/>
</dbReference>
<dbReference type="PROSITE" id="PS50943">
    <property type="entry name" value="HTH_CROC1"/>
    <property type="match status" value="1"/>
</dbReference>
<dbReference type="Pfam" id="PF01381">
    <property type="entry name" value="HTH_3"/>
    <property type="match status" value="1"/>
</dbReference>
<dbReference type="InterPro" id="IPR043917">
    <property type="entry name" value="DUF5753"/>
</dbReference>
<keyword evidence="4" id="KW-1185">Reference proteome</keyword>
<dbReference type="Gene3D" id="1.10.260.40">
    <property type="entry name" value="lambda repressor-like DNA-binding domains"/>
    <property type="match status" value="1"/>
</dbReference>
<protein>
    <submittedName>
        <fullName evidence="3">Transcriptional regulator</fullName>
    </submittedName>
</protein>
<evidence type="ECO:0000313" key="3">
    <source>
        <dbReference type="EMBL" id="GHD18392.1"/>
    </source>
</evidence>
<dbReference type="SMART" id="SM00530">
    <property type="entry name" value="HTH_XRE"/>
    <property type="match status" value="1"/>
</dbReference>
<dbReference type="EMBL" id="BMXL01000003">
    <property type="protein sequence ID" value="GHD18392.1"/>
    <property type="molecule type" value="Genomic_DNA"/>
</dbReference>
<dbReference type="AlphaFoldDB" id="A0A919CFH6"/>
<dbReference type="GO" id="GO:0003677">
    <property type="term" value="F:DNA binding"/>
    <property type="evidence" value="ECO:0007669"/>
    <property type="project" value="InterPro"/>
</dbReference>
<evidence type="ECO:0000313" key="4">
    <source>
        <dbReference type="Proteomes" id="UP000654947"/>
    </source>
</evidence>
<evidence type="ECO:0000259" key="2">
    <source>
        <dbReference type="PROSITE" id="PS50943"/>
    </source>
</evidence>
<feature type="domain" description="HTH cro/C1-type" evidence="2">
    <location>
        <begin position="41"/>
        <end position="95"/>
    </location>
</feature>
<accession>A0A919CFH6</accession>